<feature type="region of interest" description="Disordered" evidence="6">
    <location>
        <begin position="442"/>
        <end position="462"/>
    </location>
</feature>
<keyword evidence="11" id="KW-1185">Reference proteome</keyword>
<evidence type="ECO:0000259" key="8">
    <source>
        <dbReference type="PROSITE" id="PS50109"/>
    </source>
</evidence>
<dbReference type="CDD" id="cd00082">
    <property type="entry name" value="HisKA"/>
    <property type="match status" value="1"/>
</dbReference>
<sequence>MYQSPTTFTKTSERIAIYSPIARGYSFVLIVYYTLMIFAHLAVLKGNEATIMAIIAAISAALIYYLRFNILAQVNELHTLGLSVVLINAIVMTNVVSHAFLVQDPSQFVYLLMVAFGSAILGPDLRFVGITLALVAFNAIFVTIAGPPGNIVTNSFSGATAVSTSFAAASLLYRSVEKQMNLRWHAIELLGIVEEERLRVQDLATEANFANRAKTDFLANMSHELRTPLNGVLGIAHALAATQLDPKQREMVNLIDASGQTLTSLLSDILDFTKIEAGKIALEKSVFDLRNELDASAMLFQTYAAEKNLSFSVIYGEEVKGWFYGDATRIKQVIANLSSNAVKFTEKGGIEIRVNWSKINNLLEIKVSDTGIGFDQETGEKLFNRFVQADTSISRRFGGTGLGLAICRGLIETMGGGLQWASTPGVGSSFTVSIPLPAAEEPASNKVTHPNNEITTNVPTPHPMAETPLQILVAEDHPTNQKVIQLILEPLGAQVTICENGQIAFDSFKSGGYDIILMDMQMPVMDGLTATQAIRSHEREHNLYPTPIIMVTANAMRQHRDQALAAGADSHLAKPFTPTSLTMAIMALLEDREDLSQDPQPIASMS</sequence>
<dbReference type="RefSeq" id="WP_284360060.1">
    <property type="nucleotide sequence ID" value="NZ_BPFZ01000008.1"/>
</dbReference>
<dbReference type="Gene3D" id="3.40.50.2300">
    <property type="match status" value="1"/>
</dbReference>
<dbReference type="PROSITE" id="PS50110">
    <property type="entry name" value="RESPONSE_REGULATORY"/>
    <property type="match status" value="1"/>
</dbReference>
<keyword evidence="4" id="KW-0902">Two-component regulatory system</keyword>
<dbReference type="Pfam" id="PF00512">
    <property type="entry name" value="HisKA"/>
    <property type="match status" value="1"/>
</dbReference>
<keyword evidence="7" id="KW-1133">Transmembrane helix</keyword>
<gene>
    <name evidence="10" type="ORF">PsB1_1401</name>
</gene>
<dbReference type="PANTHER" id="PTHR45339">
    <property type="entry name" value="HYBRID SIGNAL TRANSDUCTION HISTIDINE KINASE J"/>
    <property type="match status" value="1"/>
</dbReference>
<feature type="domain" description="Histidine kinase" evidence="8">
    <location>
        <begin position="220"/>
        <end position="438"/>
    </location>
</feature>
<reference evidence="10" key="1">
    <citation type="submission" date="2021-05" db="EMBL/GenBank/DDBJ databases">
        <authorList>
            <person name="Tanabe Y."/>
        </authorList>
    </citation>
    <scope>NUCLEOTIDE SEQUENCE</scope>
    <source>
        <strain evidence="10">BOTRYCO-1</strain>
    </source>
</reference>
<keyword evidence="3 5" id="KW-0597">Phosphoprotein</keyword>
<dbReference type="CDD" id="cd16922">
    <property type="entry name" value="HATPase_EvgS-ArcB-TorS-like"/>
    <property type="match status" value="1"/>
</dbReference>
<feature type="transmembrane region" description="Helical" evidence="7">
    <location>
        <begin position="127"/>
        <end position="145"/>
    </location>
</feature>
<feature type="modified residue" description="4-aspartylphosphate" evidence="5">
    <location>
        <position position="519"/>
    </location>
</feature>
<evidence type="ECO:0000259" key="9">
    <source>
        <dbReference type="PROSITE" id="PS50110"/>
    </source>
</evidence>
<protein>
    <recommendedName>
        <fullName evidence="2">histidine kinase</fullName>
        <ecNumber evidence="2">2.7.13.3</ecNumber>
    </recommendedName>
</protein>
<proteinExistence type="predicted"/>
<dbReference type="InterPro" id="IPR003594">
    <property type="entry name" value="HATPase_dom"/>
</dbReference>
<evidence type="ECO:0000256" key="2">
    <source>
        <dbReference type="ARBA" id="ARBA00012438"/>
    </source>
</evidence>
<dbReference type="Proteomes" id="UP001161064">
    <property type="component" value="Unassembled WGS sequence"/>
</dbReference>
<evidence type="ECO:0000313" key="11">
    <source>
        <dbReference type="Proteomes" id="UP001161064"/>
    </source>
</evidence>
<dbReference type="InterPro" id="IPR004358">
    <property type="entry name" value="Sig_transdc_His_kin-like_C"/>
</dbReference>
<evidence type="ECO:0000313" key="10">
    <source>
        <dbReference type="EMBL" id="GIU67247.1"/>
    </source>
</evidence>
<dbReference type="InterPro" id="IPR036097">
    <property type="entry name" value="HisK_dim/P_sf"/>
</dbReference>
<dbReference type="PROSITE" id="PS50109">
    <property type="entry name" value="HIS_KIN"/>
    <property type="match status" value="1"/>
</dbReference>
<reference evidence="10" key="2">
    <citation type="journal article" date="2023" name="ISME Commun">
        <title>Characterization of a bloom-associated alphaproteobacterial lineage, 'Candidatus Phycosocius': insights into freshwater algal-bacterial interactions.</title>
        <authorList>
            <person name="Tanabe Y."/>
            <person name="Yamaguchi H."/>
            <person name="Yoshida M."/>
            <person name="Kai A."/>
            <person name="Okazaki Y."/>
        </authorList>
    </citation>
    <scope>NUCLEOTIDE SEQUENCE</scope>
    <source>
        <strain evidence="10">BOTRYCO-1</strain>
    </source>
</reference>
<dbReference type="PANTHER" id="PTHR45339:SF1">
    <property type="entry name" value="HYBRID SIGNAL TRANSDUCTION HISTIDINE KINASE J"/>
    <property type="match status" value="1"/>
</dbReference>
<feature type="transmembrane region" description="Helical" evidence="7">
    <location>
        <begin position="80"/>
        <end position="101"/>
    </location>
</feature>
<organism evidence="10 11">
    <name type="scientific">Candidatus Phycosocius spiralis</name>
    <dbReference type="NCBI Taxonomy" id="2815099"/>
    <lineage>
        <taxon>Bacteria</taxon>
        <taxon>Pseudomonadati</taxon>
        <taxon>Pseudomonadota</taxon>
        <taxon>Alphaproteobacteria</taxon>
        <taxon>Caulobacterales</taxon>
        <taxon>Caulobacterales incertae sedis</taxon>
        <taxon>Candidatus Phycosocius</taxon>
    </lineage>
</organism>
<dbReference type="SMART" id="SM00448">
    <property type="entry name" value="REC"/>
    <property type="match status" value="1"/>
</dbReference>
<comment type="catalytic activity">
    <reaction evidence="1">
        <text>ATP + protein L-histidine = ADP + protein N-phospho-L-histidine.</text>
        <dbReference type="EC" id="2.7.13.3"/>
    </reaction>
</comment>
<dbReference type="InterPro" id="IPR005467">
    <property type="entry name" value="His_kinase_dom"/>
</dbReference>
<dbReference type="Gene3D" id="1.10.287.130">
    <property type="match status" value="1"/>
</dbReference>
<evidence type="ECO:0000256" key="1">
    <source>
        <dbReference type="ARBA" id="ARBA00000085"/>
    </source>
</evidence>
<name>A0ABQ4PW22_9PROT</name>
<feature type="compositionally biased region" description="Polar residues" evidence="6">
    <location>
        <begin position="445"/>
        <end position="459"/>
    </location>
</feature>
<dbReference type="InterPro" id="IPR011006">
    <property type="entry name" value="CheY-like_superfamily"/>
</dbReference>
<evidence type="ECO:0000256" key="5">
    <source>
        <dbReference type="PROSITE-ProRule" id="PRU00169"/>
    </source>
</evidence>
<dbReference type="SMART" id="SM00388">
    <property type="entry name" value="HisKA"/>
    <property type="match status" value="1"/>
</dbReference>
<dbReference type="Pfam" id="PF00072">
    <property type="entry name" value="Response_reg"/>
    <property type="match status" value="1"/>
</dbReference>
<feature type="domain" description="Response regulatory" evidence="9">
    <location>
        <begin position="470"/>
        <end position="589"/>
    </location>
</feature>
<evidence type="ECO:0000256" key="3">
    <source>
        <dbReference type="ARBA" id="ARBA00022553"/>
    </source>
</evidence>
<dbReference type="InterPro" id="IPR001789">
    <property type="entry name" value="Sig_transdc_resp-reg_receiver"/>
</dbReference>
<feature type="transmembrane region" description="Helical" evidence="7">
    <location>
        <begin position="21"/>
        <end position="43"/>
    </location>
</feature>
<dbReference type="InterPro" id="IPR036890">
    <property type="entry name" value="HATPase_C_sf"/>
</dbReference>
<dbReference type="CDD" id="cd17546">
    <property type="entry name" value="REC_hyHK_CKI1_RcsC-like"/>
    <property type="match status" value="1"/>
</dbReference>
<comment type="caution">
    <text evidence="10">The sequence shown here is derived from an EMBL/GenBank/DDBJ whole genome shotgun (WGS) entry which is preliminary data.</text>
</comment>
<dbReference type="Pfam" id="PF02518">
    <property type="entry name" value="HATPase_c"/>
    <property type="match status" value="1"/>
</dbReference>
<keyword evidence="7" id="KW-0812">Transmembrane</keyword>
<dbReference type="EMBL" id="BPFZ01000008">
    <property type="protein sequence ID" value="GIU67247.1"/>
    <property type="molecule type" value="Genomic_DNA"/>
</dbReference>
<evidence type="ECO:0000256" key="4">
    <source>
        <dbReference type="ARBA" id="ARBA00023012"/>
    </source>
</evidence>
<dbReference type="SUPFAM" id="SSF52172">
    <property type="entry name" value="CheY-like"/>
    <property type="match status" value="1"/>
</dbReference>
<dbReference type="PRINTS" id="PR00344">
    <property type="entry name" value="BCTRLSENSOR"/>
</dbReference>
<dbReference type="SUPFAM" id="SSF47384">
    <property type="entry name" value="Homodimeric domain of signal transducing histidine kinase"/>
    <property type="match status" value="1"/>
</dbReference>
<dbReference type="SMART" id="SM00387">
    <property type="entry name" value="HATPase_c"/>
    <property type="match status" value="1"/>
</dbReference>
<dbReference type="SUPFAM" id="SSF55874">
    <property type="entry name" value="ATPase domain of HSP90 chaperone/DNA topoisomerase II/histidine kinase"/>
    <property type="match status" value="1"/>
</dbReference>
<feature type="transmembrane region" description="Helical" evidence="7">
    <location>
        <begin position="151"/>
        <end position="173"/>
    </location>
</feature>
<dbReference type="Gene3D" id="3.30.565.10">
    <property type="entry name" value="Histidine kinase-like ATPase, C-terminal domain"/>
    <property type="match status" value="1"/>
</dbReference>
<accession>A0ABQ4PW22</accession>
<evidence type="ECO:0000256" key="7">
    <source>
        <dbReference type="SAM" id="Phobius"/>
    </source>
</evidence>
<feature type="transmembrane region" description="Helical" evidence="7">
    <location>
        <begin position="49"/>
        <end position="68"/>
    </location>
</feature>
<evidence type="ECO:0000256" key="6">
    <source>
        <dbReference type="SAM" id="MobiDB-lite"/>
    </source>
</evidence>
<dbReference type="InterPro" id="IPR003661">
    <property type="entry name" value="HisK_dim/P_dom"/>
</dbReference>
<keyword evidence="7" id="KW-0472">Membrane</keyword>
<dbReference type="EC" id="2.7.13.3" evidence="2"/>